<protein>
    <submittedName>
        <fullName evidence="9">Integral membrane protein</fullName>
    </submittedName>
</protein>
<keyword evidence="4 7" id="KW-0472">Membrane</keyword>
<evidence type="ECO:0000256" key="7">
    <source>
        <dbReference type="SAM" id="Phobius"/>
    </source>
</evidence>
<evidence type="ECO:0000259" key="8">
    <source>
        <dbReference type="Pfam" id="PF20684"/>
    </source>
</evidence>
<evidence type="ECO:0000256" key="6">
    <source>
        <dbReference type="SAM" id="MobiDB-lite"/>
    </source>
</evidence>
<feature type="compositionally biased region" description="Polar residues" evidence="6">
    <location>
        <begin position="338"/>
        <end position="368"/>
    </location>
</feature>
<feature type="region of interest" description="Disordered" evidence="6">
    <location>
        <begin position="436"/>
        <end position="529"/>
    </location>
</feature>
<dbReference type="PANTHER" id="PTHR33048:SF129">
    <property type="entry name" value="INTEGRAL MEMBRANE PROTEIN-RELATED"/>
    <property type="match status" value="1"/>
</dbReference>
<feature type="region of interest" description="Disordered" evidence="6">
    <location>
        <begin position="333"/>
        <end position="391"/>
    </location>
</feature>
<feature type="transmembrane region" description="Helical" evidence="7">
    <location>
        <begin position="92"/>
        <end position="114"/>
    </location>
</feature>
<feature type="compositionally biased region" description="Basic and acidic residues" evidence="6">
    <location>
        <begin position="454"/>
        <end position="467"/>
    </location>
</feature>
<evidence type="ECO:0000313" key="9">
    <source>
        <dbReference type="EMBL" id="OJD37425.1"/>
    </source>
</evidence>
<feature type="transmembrane region" description="Helical" evidence="7">
    <location>
        <begin position="126"/>
        <end position="148"/>
    </location>
</feature>
<dbReference type="AlphaFoldDB" id="A0A1J9RAC9"/>
<organism evidence="9 10">
    <name type="scientific">Diplodia corticola</name>
    <dbReference type="NCBI Taxonomy" id="236234"/>
    <lineage>
        <taxon>Eukaryota</taxon>
        <taxon>Fungi</taxon>
        <taxon>Dikarya</taxon>
        <taxon>Ascomycota</taxon>
        <taxon>Pezizomycotina</taxon>
        <taxon>Dothideomycetes</taxon>
        <taxon>Dothideomycetes incertae sedis</taxon>
        <taxon>Botryosphaeriales</taxon>
        <taxon>Botryosphaeriaceae</taxon>
        <taxon>Diplodia</taxon>
    </lineage>
</organism>
<feature type="domain" description="Rhodopsin" evidence="8">
    <location>
        <begin position="31"/>
        <end position="270"/>
    </location>
</feature>
<feature type="compositionally biased region" description="Low complexity" evidence="6">
    <location>
        <begin position="380"/>
        <end position="391"/>
    </location>
</feature>
<keyword evidence="3 7" id="KW-1133">Transmembrane helix</keyword>
<evidence type="ECO:0000256" key="2">
    <source>
        <dbReference type="ARBA" id="ARBA00022692"/>
    </source>
</evidence>
<feature type="transmembrane region" description="Helical" evidence="7">
    <location>
        <begin position="12"/>
        <end position="34"/>
    </location>
</feature>
<dbReference type="EMBL" id="MNUE01000007">
    <property type="protein sequence ID" value="OJD37425.1"/>
    <property type="molecule type" value="Genomic_DNA"/>
</dbReference>
<dbReference type="PANTHER" id="PTHR33048">
    <property type="entry name" value="PTH11-LIKE INTEGRAL MEMBRANE PROTEIN (AFU_ORTHOLOGUE AFUA_5G11245)"/>
    <property type="match status" value="1"/>
</dbReference>
<evidence type="ECO:0000313" key="10">
    <source>
        <dbReference type="Proteomes" id="UP000183809"/>
    </source>
</evidence>
<dbReference type="RefSeq" id="XP_020133564.1">
    <property type="nucleotide sequence ID" value="XM_020278612.1"/>
</dbReference>
<evidence type="ECO:0000256" key="5">
    <source>
        <dbReference type="ARBA" id="ARBA00038359"/>
    </source>
</evidence>
<dbReference type="GeneID" id="31018873"/>
<dbReference type="OrthoDB" id="5401779at2759"/>
<gene>
    <name evidence="9" type="ORF">BKCO1_7000164</name>
</gene>
<keyword evidence="10" id="KW-1185">Reference proteome</keyword>
<dbReference type="InterPro" id="IPR052337">
    <property type="entry name" value="SAT4-like"/>
</dbReference>
<keyword evidence="2 7" id="KW-0812">Transmembrane</keyword>
<feature type="transmembrane region" description="Helical" evidence="7">
    <location>
        <begin position="46"/>
        <end position="72"/>
    </location>
</feature>
<comment type="caution">
    <text evidence="9">The sequence shown here is derived from an EMBL/GenBank/DDBJ whole genome shotgun (WGS) entry which is preliminary data.</text>
</comment>
<dbReference type="Proteomes" id="UP000183809">
    <property type="component" value="Unassembled WGS sequence"/>
</dbReference>
<name>A0A1J9RAC9_9PEZI</name>
<evidence type="ECO:0000256" key="1">
    <source>
        <dbReference type="ARBA" id="ARBA00004141"/>
    </source>
</evidence>
<dbReference type="GO" id="GO:0016020">
    <property type="term" value="C:membrane"/>
    <property type="evidence" value="ECO:0007669"/>
    <property type="project" value="UniProtKB-SubCell"/>
</dbReference>
<evidence type="ECO:0000256" key="4">
    <source>
        <dbReference type="ARBA" id="ARBA00023136"/>
    </source>
</evidence>
<feature type="transmembrane region" description="Helical" evidence="7">
    <location>
        <begin position="207"/>
        <end position="229"/>
    </location>
</feature>
<dbReference type="InterPro" id="IPR049326">
    <property type="entry name" value="Rhodopsin_dom_fungi"/>
</dbReference>
<dbReference type="Pfam" id="PF20684">
    <property type="entry name" value="Fung_rhodopsin"/>
    <property type="match status" value="1"/>
</dbReference>
<sequence>MISADYPQTQTAFILAIQVPTIALVLLAVAARFFDRAYFTRGLMASDWLIIPAAILVAVCNAVFLVGISYGMSWHLWVLNQDQLVAIMKVTLAYRSIFGVAAAFIKVSICLTYIHLFPRSKVNVWFCRGTIAYCTIAGIILLVLSTFACRPISDFWSPYPKPNSCQRKEEILTTAVIQKATSEAIVFIWPVYFIWSLKLSRAVRLQLSILFSLGSVVFVLGIVKVWYLWYSYHTNDDPIWTSARFCLLETVEINLSLVCACLPHIKRIVKMLCCFQLHRRNDVERPQANNHNVLVAALQRKPSAIDLDADADNIHRPAAAALPLLPLPAHRRGRRATAPSSLPDTCTASSRPAAPRSTTLASLPTAANASMPDAPRAHLRPSSPLSSPHSFRPRLLAPRVVSPPADFDVTSTIDAIYRSGSIWTSSRDDAAAASACAPLLPPPQQPQQEQPYTPRDKVQKVKGEGRKAHATPQKQGTPTLPRSPGSMDLRDALALAVPLRLRRAGPPPRYRGEVSKGGVDDGGVDDDQQ</sequence>
<accession>A0A1J9RAC9</accession>
<reference evidence="9 10" key="1">
    <citation type="submission" date="2016-10" db="EMBL/GenBank/DDBJ databases">
        <title>Proteomics and genomics reveal pathogen-plant mechanisms compatible with a hemibiotrophic lifestyle of Diplodia corticola.</title>
        <authorList>
            <person name="Fernandes I."/>
            <person name="De Jonge R."/>
            <person name="Van De Peer Y."/>
            <person name="Devreese B."/>
            <person name="Alves A."/>
            <person name="Esteves A.C."/>
        </authorList>
    </citation>
    <scope>NUCLEOTIDE SEQUENCE [LARGE SCALE GENOMIC DNA]</scope>
    <source>
        <strain evidence="9 10">CBS 112549</strain>
    </source>
</reference>
<comment type="subcellular location">
    <subcellularLocation>
        <location evidence="1">Membrane</location>
        <topology evidence="1">Multi-pass membrane protein</topology>
    </subcellularLocation>
</comment>
<proteinExistence type="inferred from homology"/>
<comment type="similarity">
    <text evidence="5">Belongs to the SAT4 family.</text>
</comment>
<dbReference type="STRING" id="236234.A0A1J9RAC9"/>
<evidence type="ECO:0000256" key="3">
    <source>
        <dbReference type="ARBA" id="ARBA00022989"/>
    </source>
</evidence>